<organism evidence="5">
    <name type="scientific">bioreactor metagenome</name>
    <dbReference type="NCBI Taxonomy" id="1076179"/>
    <lineage>
        <taxon>unclassified sequences</taxon>
        <taxon>metagenomes</taxon>
        <taxon>ecological metagenomes</taxon>
    </lineage>
</organism>
<name>A0A645H9S5_9ZZZZ</name>
<keyword evidence="2" id="KW-0687">Ribonucleoprotein</keyword>
<comment type="caution">
    <text evidence="5">The sequence shown here is derived from an EMBL/GenBank/DDBJ whole genome shotgun (WGS) entry which is preliminary data.</text>
</comment>
<evidence type="ECO:0000259" key="4">
    <source>
        <dbReference type="Pfam" id="PF00347"/>
    </source>
</evidence>
<evidence type="ECO:0000256" key="1">
    <source>
        <dbReference type="ARBA" id="ARBA00022980"/>
    </source>
</evidence>
<dbReference type="PROSITE" id="PS00525">
    <property type="entry name" value="RIBOSOMAL_L6_1"/>
    <property type="match status" value="1"/>
</dbReference>
<dbReference type="PANTHER" id="PTHR11655">
    <property type="entry name" value="60S/50S RIBOSOMAL PROTEIN L6/L9"/>
    <property type="match status" value="1"/>
</dbReference>
<dbReference type="GO" id="GO:0003735">
    <property type="term" value="F:structural constituent of ribosome"/>
    <property type="evidence" value="ECO:0007669"/>
    <property type="project" value="InterPro"/>
</dbReference>
<dbReference type="Pfam" id="PF00347">
    <property type="entry name" value="Ribosomal_L6"/>
    <property type="match status" value="1"/>
</dbReference>
<evidence type="ECO:0000313" key="5">
    <source>
        <dbReference type="EMBL" id="MPN35276.1"/>
    </source>
</evidence>
<evidence type="ECO:0000256" key="2">
    <source>
        <dbReference type="ARBA" id="ARBA00023274"/>
    </source>
</evidence>
<accession>A0A645H9S5</accession>
<sequence>MNFPAPEGISFEVPAPTKITIKGIDKQKVGQVAADIRAVRPPEPYKGKGIRYENETVRRKEGKTGK</sequence>
<dbReference type="InterPro" id="IPR000702">
    <property type="entry name" value="Ribosomal_uL6-like"/>
</dbReference>
<dbReference type="InterPro" id="IPR002358">
    <property type="entry name" value="Ribosomal_uL6_CS"/>
</dbReference>
<gene>
    <name evidence="5" type="primary">rplF_49</name>
    <name evidence="5" type="ORF">SDC9_182773</name>
</gene>
<dbReference type="Gene3D" id="3.90.930.12">
    <property type="entry name" value="Ribosomal protein L6, alpha-beta domain"/>
    <property type="match status" value="1"/>
</dbReference>
<dbReference type="GO" id="GO:0019843">
    <property type="term" value="F:rRNA binding"/>
    <property type="evidence" value="ECO:0007669"/>
    <property type="project" value="InterPro"/>
</dbReference>
<dbReference type="GO" id="GO:0022625">
    <property type="term" value="C:cytosolic large ribosomal subunit"/>
    <property type="evidence" value="ECO:0007669"/>
    <property type="project" value="TreeGrafter"/>
</dbReference>
<dbReference type="InterPro" id="IPR036789">
    <property type="entry name" value="Ribosomal_uL6-like_a/b-dom_sf"/>
</dbReference>
<feature type="region of interest" description="Disordered" evidence="3">
    <location>
        <begin position="43"/>
        <end position="66"/>
    </location>
</feature>
<dbReference type="SUPFAM" id="SSF56053">
    <property type="entry name" value="Ribosomal protein L6"/>
    <property type="match status" value="1"/>
</dbReference>
<protein>
    <submittedName>
        <fullName evidence="5">50S ribosomal protein L6</fullName>
    </submittedName>
</protein>
<keyword evidence="1 5" id="KW-0689">Ribosomal protein</keyword>
<dbReference type="EMBL" id="VSSQ01088753">
    <property type="protein sequence ID" value="MPN35276.1"/>
    <property type="molecule type" value="Genomic_DNA"/>
</dbReference>
<proteinExistence type="predicted"/>
<dbReference type="GO" id="GO:0002181">
    <property type="term" value="P:cytoplasmic translation"/>
    <property type="evidence" value="ECO:0007669"/>
    <property type="project" value="TreeGrafter"/>
</dbReference>
<reference evidence="5" key="1">
    <citation type="submission" date="2019-08" db="EMBL/GenBank/DDBJ databases">
        <authorList>
            <person name="Kucharzyk K."/>
            <person name="Murdoch R.W."/>
            <person name="Higgins S."/>
            <person name="Loffler F."/>
        </authorList>
    </citation>
    <scope>NUCLEOTIDE SEQUENCE</scope>
</reference>
<dbReference type="InterPro" id="IPR020040">
    <property type="entry name" value="Ribosomal_uL6_a/b-dom"/>
</dbReference>
<dbReference type="AlphaFoldDB" id="A0A645H9S5"/>
<feature type="domain" description="Large ribosomal subunit protein uL6 alpha-beta" evidence="4">
    <location>
        <begin position="4"/>
        <end position="52"/>
    </location>
</feature>
<evidence type="ECO:0000256" key="3">
    <source>
        <dbReference type="SAM" id="MobiDB-lite"/>
    </source>
</evidence>
<dbReference type="PANTHER" id="PTHR11655:SF14">
    <property type="entry name" value="LARGE RIBOSOMAL SUBUNIT PROTEIN UL6M"/>
    <property type="match status" value="1"/>
</dbReference>